<keyword evidence="5" id="KW-1185">Reference proteome</keyword>
<sequence length="378" mass="40857">MLILDFLLAFAILMVAFSTVVSGLVEVLTRLLNLRSRNLRNSLDGYLENVLWPNLIEATGAKDEALSRKATLAELRDHLTRNLAVPDGLSRRSGPIETLAKLFSRPWIETLSPEAMVQRLAETDVGQAIRTGIVETSQDRFDALLLGFDRYMALSSERFRRNSNLMVFLVSIAFAFGAQVHFTRLVQGLESNPATIEALIASQDQILAGYVAAQEGDIALEVELEDGTVQSHLDAAKAALAASVEDLKTLRAKYQLPIGARLGEGADCAPVSGKAERLSCHMGNVGAWVLWQMNVLLSGVLIGLGGPFWYRVTKQLSQARIFGGNLSDGQAETVAGQAGGAGQSVLTRNQTLRSLFRIAGTNPVLRVMSRPEGDAAPA</sequence>
<keyword evidence="1" id="KW-0472">Membrane</keyword>
<reference evidence="3 4" key="1">
    <citation type="submission" date="2017-09" db="EMBL/GenBank/DDBJ databases">
        <authorList>
            <person name="Ehlers B."/>
            <person name="Leendertz F.H."/>
        </authorList>
    </citation>
    <scope>NUCLEOTIDE SEQUENCE [LARGE SCALE GENOMIC DNA]</scope>
    <source>
        <strain evidence="3 4">CGMCC 1.12662</strain>
    </source>
</reference>
<name>A0A285HU90_9RHOB</name>
<evidence type="ECO:0000313" key="3">
    <source>
        <dbReference type="EMBL" id="SNY39270.1"/>
    </source>
</evidence>
<feature type="transmembrane region" description="Helical" evidence="1">
    <location>
        <begin position="288"/>
        <end position="310"/>
    </location>
</feature>
<dbReference type="RefSeq" id="WP_097144331.1">
    <property type="nucleotide sequence ID" value="NZ_OBEA01000001.1"/>
</dbReference>
<dbReference type="EMBL" id="OBEA01000001">
    <property type="protein sequence ID" value="SNY39270.1"/>
    <property type="molecule type" value="Genomic_DNA"/>
</dbReference>
<dbReference type="Proteomes" id="UP000231655">
    <property type="component" value="Unassembled WGS sequence"/>
</dbReference>
<gene>
    <name evidence="2" type="ORF">CVM39_13010</name>
    <name evidence="3" type="ORF">SAMN06297129_0559</name>
</gene>
<keyword evidence="1" id="KW-0812">Transmembrane</keyword>
<feature type="transmembrane region" description="Helical" evidence="1">
    <location>
        <begin position="6"/>
        <end position="28"/>
    </location>
</feature>
<accession>A0A285HU90</accession>
<feature type="transmembrane region" description="Helical" evidence="1">
    <location>
        <begin position="165"/>
        <end position="182"/>
    </location>
</feature>
<protein>
    <submittedName>
        <fullName evidence="3">Uncharacterized protein</fullName>
    </submittedName>
</protein>
<dbReference type="EMBL" id="PGTD01000017">
    <property type="protein sequence ID" value="PJE27506.1"/>
    <property type="molecule type" value="Genomic_DNA"/>
</dbReference>
<reference evidence="2 5" key="2">
    <citation type="journal article" date="2018" name="Int. J. Syst. Evol. Microbiol.">
        <title>Pseudooceanicola lipolyticus sp. nov., a marine alphaproteobacterium, reclassification of Oceanicola flagellatus as Pseudooceanicola flagellatus comb. nov. and emended description of the genus Pseudooceanicola.</title>
        <authorList>
            <person name="Huang M.-M."/>
            <person name="Guo L.-L."/>
            <person name="Wu Y.-H."/>
            <person name="Lai Q.-L."/>
            <person name="Shao Z.-Z."/>
            <person name="Wang C.-S."/>
            <person name="Wu M."/>
            <person name="Xu X.-W."/>
        </authorList>
    </citation>
    <scope>NUCLEOTIDE SEQUENCE [LARGE SCALE GENOMIC DNA]</scope>
    <source>
        <strain evidence="2 5">Ar-45</strain>
    </source>
</reference>
<evidence type="ECO:0000313" key="5">
    <source>
        <dbReference type="Proteomes" id="UP000231702"/>
    </source>
</evidence>
<evidence type="ECO:0000313" key="2">
    <source>
        <dbReference type="EMBL" id="PJE27506.1"/>
    </source>
</evidence>
<dbReference type="Proteomes" id="UP000231702">
    <property type="component" value="Unassembled WGS sequence"/>
</dbReference>
<evidence type="ECO:0000313" key="4">
    <source>
        <dbReference type="Proteomes" id="UP000231655"/>
    </source>
</evidence>
<keyword evidence="1" id="KW-1133">Transmembrane helix</keyword>
<organism evidence="3 4">
    <name type="scientific">Pseudooceanicola antarcticus</name>
    <dbReference type="NCBI Taxonomy" id="1247613"/>
    <lineage>
        <taxon>Bacteria</taxon>
        <taxon>Pseudomonadati</taxon>
        <taxon>Pseudomonadota</taxon>
        <taxon>Alphaproteobacteria</taxon>
        <taxon>Rhodobacterales</taxon>
        <taxon>Paracoccaceae</taxon>
        <taxon>Pseudooceanicola</taxon>
    </lineage>
</organism>
<evidence type="ECO:0000256" key="1">
    <source>
        <dbReference type="SAM" id="Phobius"/>
    </source>
</evidence>
<proteinExistence type="predicted"/>
<dbReference type="AlphaFoldDB" id="A0A285HU90"/>